<dbReference type="AlphaFoldDB" id="A0A0M3JAV7"/>
<feature type="compositionally biased region" description="Basic residues" evidence="1">
    <location>
        <begin position="148"/>
        <end position="158"/>
    </location>
</feature>
<evidence type="ECO:0000313" key="3">
    <source>
        <dbReference type="Proteomes" id="UP000267096"/>
    </source>
</evidence>
<dbReference type="Proteomes" id="UP000267096">
    <property type="component" value="Unassembled WGS sequence"/>
</dbReference>
<evidence type="ECO:0000313" key="2">
    <source>
        <dbReference type="EMBL" id="VDK24035.1"/>
    </source>
</evidence>
<protein>
    <submittedName>
        <fullName evidence="4">SWIRM-assoc_2 domain-containing protein</fullName>
    </submittedName>
</protein>
<feature type="compositionally biased region" description="Low complexity" evidence="1">
    <location>
        <begin position="106"/>
        <end position="120"/>
    </location>
</feature>
<reference evidence="2 3" key="2">
    <citation type="submission" date="2018-11" db="EMBL/GenBank/DDBJ databases">
        <authorList>
            <consortium name="Pathogen Informatics"/>
        </authorList>
    </citation>
    <scope>NUCLEOTIDE SEQUENCE [LARGE SCALE GENOMIC DNA]</scope>
</reference>
<evidence type="ECO:0000313" key="4">
    <source>
        <dbReference type="WBParaSite" id="ASIM_0000472901-mRNA-1"/>
    </source>
</evidence>
<reference evidence="4" key="1">
    <citation type="submission" date="2017-02" db="UniProtKB">
        <authorList>
            <consortium name="WormBaseParasite"/>
        </authorList>
    </citation>
    <scope>IDENTIFICATION</scope>
</reference>
<accession>A0A0M3JAV7</accession>
<feature type="compositionally biased region" description="Low complexity" evidence="1">
    <location>
        <begin position="80"/>
        <end position="92"/>
    </location>
</feature>
<organism evidence="4">
    <name type="scientific">Anisakis simplex</name>
    <name type="common">Herring worm</name>
    <dbReference type="NCBI Taxonomy" id="6269"/>
    <lineage>
        <taxon>Eukaryota</taxon>
        <taxon>Metazoa</taxon>
        <taxon>Ecdysozoa</taxon>
        <taxon>Nematoda</taxon>
        <taxon>Chromadorea</taxon>
        <taxon>Rhabditida</taxon>
        <taxon>Spirurina</taxon>
        <taxon>Ascaridomorpha</taxon>
        <taxon>Ascaridoidea</taxon>
        <taxon>Anisakidae</taxon>
        <taxon>Anisakis</taxon>
        <taxon>Anisakis simplex complex</taxon>
    </lineage>
</organism>
<feature type="compositionally biased region" description="Pro residues" evidence="1">
    <location>
        <begin position="51"/>
        <end position="64"/>
    </location>
</feature>
<gene>
    <name evidence="2" type="ORF">ASIM_LOCUS4541</name>
</gene>
<dbReference type="EMBL" id="UYRR01008011">
    <property type="protein sequence ID" value="VDK24035.1"/>
    <property type="molecule type" value="Genomic_DNA"/>
</dbReference>
<sequence length="158" mass="17333">MAVWRVYLFDWTMHLLDDEKWPGYDDGDPDVEQLLNEQGIKRLRTCLILPDLPPPAVQAPPPDDNPQNDPTNDISFASTNQPPQNQQQQQQQTAKFLNLKQHESESPSNIASPAPSAISSPAPPPSSMADAPQSSVSNMAPSTSHDAKPKKKRTKTGA</sequence>
<keyword evidence="3" id="KW-1185">Reference proteome</keyword>
<dbReference type="WBParaSite" id="ASIM_0000472901-mRNA-1">
    <property type="protein sequence ID" value="ASIM_0000472901-mRNA-1"/>
    <property type="gene ID" value="ASIM_0000472901"/>
</dbReference>
<feature type="region of interest" description="Disordered" evidence="1">
    <location>
        <begin position="50"/>
        <end position="158"/>
    </location>
</feature>
<evidence type="ECO:0000256" key="1">
    <source>
        <dbReference type="SAM" id="MobiDB-lite"/>
    </source>
</evidence>
<proteinExistence type="predicted"/>
<name>A0A0M3JAV7_ANISI</name>